<reference evidence="2" key="1">
    <citation type="journal article" date="2019" name="Int. J. Syst. Evol. Microbiol.">
        <title>The Global Catalogue of Microorganisms (GCM) 10K type strain sequencing project: providing services to taxonomists for standard genome sequencing and annotation.</title>
        <authorList>
            <consortium name="The Broad Institute Genomics Platform"/>
            <consortium name="The Broad Institute Genome Sequencing Center for Infectious Disease"/>
            <person name="Wu L."/>
            <person name="Ma J."/>
        </authorList>
    </citation>
    <scope>NUCLEOTIDE SEQUENCE [LARGE SCALE GENOMIC DNA]</scope>
    <source>
        <strain evidence="2">JCM 32226</strain>
    </source>
</reference>
<keyword evidence="2" id="KW-1185">Reference proteome</keyword>
<gene>
    <name evidence="1" type="ORF">GCM10023095_03550</name>
</gene>
<proteinExistence type="predicted"/>
<accession>A0ABP8PVV0</accession>
<sequence length="270" mass="30357">MEQQHEGLSQWQALVSATQKPDLGGIRAHAIVPEGYKLHDLESLRDNPSRVKETVKVLTQQALVGYLERFSTDDSVIFADVSNKRITGIIDYHSATLPEWCSHKAVYDCPLSEAWKAWTSVDKRSMGQLEFAEFLENRIADIAPVGEVYAGPSGAELLEMVLVFQETRKSEFKSVRRLNDGTFSVAFSDEKNGSGQAALPEKIKLSIQPFHNGKHYLVECRVRYRLRDGELKLWVELIEPDVTIEHAFNTVVDEVSKAMPDLMVLEAVAP</sequence>
<comment type="caution">
    <text evidence="1">The sequence shown here is derived from an EMBL/GenBank/DDBJ whole genome shotgun (WGS) entry which is preliminary data.</text>
</comment>
<dbReference type="InterPro" id="IPR019276">
    <property type="entry name" value="DUF2303"/>
</dbReference>
<dbReference type="EMBL" id="BAABFC010000001">
    <property type="protein sequence ID" value="GAA4493390.1"/>
    <property type="molecule type" value="Genomic_DNA"/>
</dbReference>
<evidence type="ECO:0000313" key="2">
    <source>
        <dbReference type="Proteomes" id="UP001501321"/>
    </source>
</evidence>
<organism evidence="1 2">
    <name type="scientific">Pseudaeromonas paramecii</name>
    <dbReference type="NCBI Taxonomy" id="2138166"/>
    <lineage>
        <taxon>Bacteria</taxon>
        <taxon>Pseudomonadati</taxon>
        <taxon>Pseudomonadota</taxon>
        <taxon>Gammaproteobacteria</taxon>
        <taxon>Aeromonadales</taxon>
        <taxon>Aeromonadaceae</taxon>
        <taxon>Pseudaeromonas</taxon>
    </lineage>
</organism>
<protein>
    <submittedName>
        <fullName evidence="1">DUF2303 family protein</fullName>
    </submittedName>
</protein>
<dbReference type="RefSeq" id="WP_345009449.1">
    <property type="nucleotide sequence ID" value="NZ_BAABFC010000001.1"/>
</dbReference>
<evidence type="ECO:0000313" key="1">
    <source>
        <dbReference type="EMBL" id="GAA4493390.1"/>
    </source>
</evidence>
<name>A0ABP8PVV0_9GAMM</name>
<dbReference type="Proteomes" id="UP001501321">
    <property type="component" value="Unassembled WGS sequence"/>
</dbReference>
<dbReference type="Pfam" id="PF10065">
    <property type="entry name" value="DUF2303"/>
    <property type="match status" value="1"/>
</dbReference>